<feature type="transmembrane region" description="Helical" evidence="2">
    <location>
        <begin position="70"/>
        <end position="99"/>
    </location>
</feature>
<feature type="transmembrane region" description="Helical" evidence="2">
    <location>
        <begin position="151"/>
        <end position="172"/>
    </location>
</feature>
<name>A0A518C1X7_9BACT</name>
<keyword evidence="4" id="KW-1185">Reference proteome</keyword>
<sequence length="487" mass="54306">MKIVPQALTRQMLSLKKLLNYSNRLQHSLWFVPVLCTLGGVMVAILMLWLDHTLKRSWEDFFWLETTANGAQTVLSTIAGGMITVAGIVLSMEMVTLSITSSQFGSRVLRSRLGDRTTQWTIGAFMGTAVYSLVVLKMVRKLGEDNFFIPHLSVMAAILFALGSLMILLYFIHHVAMIAQAPEIVASLATDLRHSMERIFPDKIGDPPPKVNSHLREVTDEEWDSLKNGITIESTREGYIQGIEGDDLIALAVQHNLIIELPKRPGDFLSTGETMARVAVQEKIDQTKVAHAINEAFFIGNNRTPWQDVNCSVHELSQMGVRALSPGINDPYTAVNCIDRLSSALAQLSQRQMPAANRFDHDGHLRLIVDRQTFSSVMHAAFDQIRSYAVNSAAVSQRLMEGYQRIADAVTHEDHAADVLHQARLTMEGALEQPHHPADLKIIQEQYERLTKQLEPLLEKKEDPQADQNPVDEESNEEGEASGEVIG</sequence>
<feature type="region of interest" description="Disordered" evidence="1">
    <location>
        <begin position="453"/>
        <end position="487"/>
    </location>
</feature>
<organism evidence="3 4">
    <name type="scientific">Bremerella volcania</name>
    <dbReference type="NCBI Taxonomy" id="2527984"/>
    <lineage>
        <taxon>Bacteria</taxon>
        <taxon>Pseudomonadati</taxon>
        <taxon>Planctomycetota</taxon>
        <taxon>Planctomycetia</taxon>
        <taxon>Pirellulales</taxon>
        <taxon>Pirellulaceae</taxon>
        <taxon>Bremerella</taxon>
    </lineage>
</organism>
<dbReference type="Proteomes" id="UP000318626">
    <property type="component" value="Chromosome"/>
</dbReference>
<dbReference type="Pfam" id="PF10011">
    <property type="entry name" value="DUF2254"/>
    <property type="match status" value="1"/>
</dbReference>
<feature type="compositionally biased region" description="Acidic residues" evidence="1">
    <location>
        <begin position="470"/>
        <end position="481"/>
    </location>
</feature>
<protein>
    <recommendedName>
        <fullName evidence="5">DUF2254 domain-containing protein</fullName>
    </recommendedName>
</protein>
<dbReference type="InterPro" id="IPR018723">
    <property type="entry name" value="DUF2254_membrane"/>
</dbReference>
<reference evidence="4" key="1">
    <citation type="submission" date="2019-02" db="EMBL/GenBank/DDBJ databases">
        <title>Deep-cultivation of Planctomycetes and their phenomic and genomic characterization uncovers novel biology.</title>
        <authorList>
            <person name="Wiegand S."/>
            <person name="Jogler M."/>
            <person name="Boedeker C."/>
            <person name="Pinto D."/>
            <person name="Vollmers J."/>
            <person name="Rivas-Marin E."/>
            <person name="Kohn T."/>
            <person name="Peeters S.H."/>
            <person name="Heuer A."/>
            <person name="Rast P."/>
            <person name="Oberbeckmann S."/>
            <person name="Bunk B."/>
            <person name="Jeske O."/>
            <person name="Meyerdierks A."/>
            <person name="Storesund J.E."/>
            <person name="Kallscheuer N."/>
            <person name="Luecker S."/>
            <person name="Lage O.M."/>
            <person name="Pohl T."/>
            <person name="Merkel B.J."/>
            <person name="Hornburger P."/>
            <person name="Mueller R.-W."/>
            <person name="Bruemmer F."/>
            <person name="Labrenz M."/>
            <person name="Spormann A.M."/>
            <person name="Op den Camp H."/>
            <person name="Overmann J."/>
            <person name="Amann R."/>
            <person name="Jetten M.S.M."/>
            <person name="Mascher T."/>
            <person name="Medema M.H."/>
            <person name="Devos D.P."/>
            <person name="Kaster A.-K."/>
            <person name="Ovreas L."/>
            <person name="Rohde M."/>
            <person name="Galperin M.Y."/>
            <person name="Jogler C."/>
        </authorList>
    </citation>
    <scope>NUCLEOTIDE SEQUENCE [LARGE SCALE GENOMIC DNA]</scope>
    <source>
        <strain evidence="4">Pan97</strain>
    </source>
</reference>
<evidence type="ECO:0000313" key="4">
    <source>
        <dbReference type="Proteomes" id="UP000318626"/>
    </source>
</evidence>
<keyword evidence="2" id="KW-0812">Transmembrane</keyword>
<evidence type="ECO:0000313" key="3">
    <source>
        <dbReference type="EMBL" id="QDU73231.1"/>
    </source>
</evidence>
<evidence type="ECO:0008006" key="5">
    <source>
        <dbReference type="Google" id="ProtNLM"/>
    </source>
</evidence>
<evidence type="ECO:0000256" key="2">
    <source>
        <dbReference type="SAM" id="Phobius"/>
    </source>
</evidence>
<feature type="transmembrane region" description="Helical" evidence="2">
    <location>
        <begin position="120"/>
        <end position="139"/>
    </location>
</feature>
<evidence type="ECO:0000256" key="1">
    <source>
        <dbReference type="SAM" id="MobiDB-lite"/>
    </source>
</evidence>
<feature type="transmembrane region" description="Helical" evidence="2">
    <location>
        <begin position="29"/>
        <end position="50"/>
    </location>
</feature>
<dbReference type="KEGG" id="bvo:Pan97_01980"/>
<proteinExistence type="predicted"/>
<gene>
    <name evidence="3" type="ORF">Pan97_01980</name>
</gene>
<dbReference type="OrthoDB" id="2955631at2"/>
<dbReference type="AlphaFoldDB" id="A0A518C1X7"/>
<accession>A0A518C1X7</accession>
<dbReference type="EMBL" id="CP036289">
    <property type="protein sequence ID" value="QDU73231.1"/>
    <property type="molecule type" value="Genomic_DNA"/>
</dbReference>
<keyword evidence="2" id="KW-1133">Transmembrane helix</keyword>
<keyword evidence="2" id="KW-0472">Membrane</keyword>
<feature type="compositionally biased region" description="Basic and acidic residues" evidence="1">
    <location>
        <begin position="453"/>
        <end position="464"/>
    </location>
</feature>